<dbReference type="AlphaFoldDB" id="X6P0C2"/>
<dbReference type="Proteomes" id="UP000023152">
    <property type="component" value="Unassembled WGS sequence"/>
</dbReference>
<protein>
    <recommendedName>
        <fullName evidence="1">Ysc84 actin-binding domain-containing protein</fullName>
    </recommendedName>
</protein>
<organism evidence="2 3">
    <name type="scientific">Reticulomyxa filosa</name>
    <dbReference type="NCBI Taxonomy" id="46433"/>
    <lineage>
        <taxon>Eukaryota</taxon>
        <taxon>Sar</taxon>
        <taxon>Rhizaria</taxon>
        <taxon>Retaria</taxon>
        <taxon>Foraminifera</taxon>
        <taxon>Monothalamids</taxon>
        <taxon>Reticulomyxidae</taxon>
        <taxon>Reticulomyxa</taxon>
    </lineage>
</organism>
<proteinExistence type="predicted"/>
<dbReference type="GO" id="GO:0035091">
    <property type="term" value="F:phosphatidylinositol binding"/>
    <property type="evidence" value="ECO:0007669"/>
    <property type="project" value="TreeGrafter"/>
</dbReference>
<keyword evidence="3" id="KW-1185">Reference proteome</keyword>
<accession>X6P0C2</accession>
<sequence length="279" mass="30236">MICKGNVGTGVVIARRPDGKGWSGPASVGAAGVSVGFLAGASKIDYVMILPNEMAVRQFTGKGQLRLGGEIQVAAEGAKKKKIGPIGREASGSVGAGDKGVSVVFSYSHAQGLYGGLALDGVLPLLKKNKTKGTQQQQKICLKAGGRDNNTHRFGVSVRPDCNAAFYKKTVTCEEILSGAAEPPPNEEYETIVHLLESYCKSETSQNDAQAIKNHRYLNDLSLEDGDVQEKEGVLDSQYSQPGRRQKKRKQAFLRKFRFGTFFVEKNFFMNGCDKNCFF</sequence>
<dbReference type="PANTHER" id="PTHR15629">
    <property type="entry name" value="SH3YL1 PROTEIN"/>
    <property type="match status" value="1"/>
</dbReference>
<gene>
    <name evidence="2" type="ORF">RFI_05437</name>
</gene>
<dbReference type="InterPro" id="IPR051702">
    <property type="entry name" value="SH3_domain_YSC84-like"/>
</dbReference>
<comment type="caution">
    <text evidence="2">The sequence shown here is derived from an EMBL/GenBank/DDBJ whole genome shotgun (WGS) entry which is preliminary data.</text>
</comment>
<evidence type="ECO:0000313" key="3">
    <source>
        <dbReference type="Proteomes" id="UP000023152"/>
    </source>
</evidence>
<dbReference type="EMBL" id="ASPP01004768">
    <property type="protein sequence ID" value="ETO31686.1"/>
    <property type="molecule type" value="Genomic_DNA"/>
</dbReference>
<evidence type="ECO:0000259" key="1">
    <source>
        <dbReference type="Pfam" id="PF04366"/>
    </source>
</evidence>
<evidence type="ECO:0000313" key="2">
    <source>
        <dbReference type="EMBL" id="ETO31686.1"/>
    </source>
</evidence>
<dbReference type="PANTHER" id="PTHR15629:SF2">
    <property type="entry name" value="SH3 DOMAIN-CONTAINING YSC84-LIKE PROTEIN 1"/>
    <property type="match status" value="1"/>
</dbReference>
<dbReference type="Pfam" id="PF04366">
    <property type="entry name" value="Ysc84"/>
    <property type="match status" value="1"/>
</dbReference>
<name>X6P0C2_RETFI</name>
<dbReference type="InterPro" id="IPR007461">
    <property type="entry name" value="Ysc84_actin-binding"/>
</dbReference>
<dbReference type="OrthoDB" id="443981at2759"/>
<feature type="domain" description="Ysc84 actin-binding" evidence="1">
    <location>
        <begin position="32"/>
        <end position="123"/>
    </location>
</feature>
<reference evidence="2 3" key="1">
    <citation type="journal article" date="2013" name="Curr. Biol.">
        <title>The Genome of the Foraminiferan Reticulomyxa filosa.</title>
        <authorList>
            <person name="Glockner G."/>
            <person name="Hulsmann N."/>
            <person name="Schleicher M."/>
            <person name="Noegel A.A."/>
            <person name="Eichinger L."/>
            <person name="Gallinger C."/>
            <person name="Pawlowski J."/>
            <person name="Sierra R."/>
            <person name="Euteneuer U."/>
            <person name="Pillet L."/>
            <person name="Moustafa A."/>
            <person name="Platzer M."/>
            <person name="Groth M."/>
            <person name="Szafranski K."/>
            <person name="Schliwa M."/>
        </authorList>
    </citation>
    <scope>NUCLEOTIDE SEQUENCE [LARGE SCALE GENOMIC DNA]</scope>
</reference>